<proteinExistence type="predicted"/>
<dbReference type="Proteomes" id="UP000243540">
    <property type="component" value="Unassembled WGS sequence"/>
</dbReference>
<feature type="domain" description="DUF2089" evidence="1">
    <location>
        <begin position="11"/>
        <end position="56"/>
    </location>
</feature>
<protein>
    <recommendedName>
        <fullName evidence="1">DUF2089 domain-containing protein</fullName>
    </recommendedName>
</protein>
<evidence type="ECO:0000313" key="4">
    <source>
        <dbReference type="Proteomes" id="UP000243540"/>
    </source>
</evidence>
<comment type="caution">
    <text evidence="2">The sequence shown here is derived from an EMBL/GenBank/DDBJ whole genome shotgun (WGS) entry which is preliminary data.</text>
</comment>
<evidence type="ECO:0000313" key="5">
    <source>
        <dbReference type="Proteomes" id="UP000243657"/>
    </source>
</evidence>
<accession>A0A1Y2SYE9</accession>
<dbReference type="STRING" id="1160091.B9T39_04525"/>
<name>A0A1Y2SYE9_9BIFI</name>
<dbReference type="EMBL" id="NEKC01000008">
    <property type="protein sequence ID" value="OTA29149.1"/>
    <property type="molecule type" value="Genomic_DNA"/>
</dbReference>
<gene>
    <name evidence="3" type="ORF">ALMA_0052</name>
    <name evidence="2" type="ORF">B9T39_04525</name>
</gene>
<dbReference type="Proteomes" id="UP000243657">
    <property type="component" value="Unassembled WGS sequence"/>
</dbReference>
<dbReference type="AlphaFoldDB" id="A0A1Y2SYE9"/>
<dbReference type="OrthoDB" id="9797643at2"/>
<sequence length="96" mass="11235">MAEIPRWFAVLSEDDHAFIRNFLLSSGSLKTMASLYQVSYPTIRARLDKVREKIQLTDQEHDDDFVLLVKRLAIEEKYDIDTAKVLIDEYRKGQES</sequence>
<reference evidence="2 4" key="2">
    <citation type="submission" date="2017-04" db="EMBL/GenBank/DDBJ databases">
        <title>Draft genome sequences of Alloscardovia macacae UMA81211 and UMA81212 isolated from the feces of a rhesus macaque (Macaca mulatta).</title>
        <authorList>
            <person name="Albert K."/>
            <person name="Sela D.A."/>
        </authorList>
    </citation>
    <scope>NUCLEOTIDE SEQUENCE [LARGE SCALE GENOMIC DNA]</scope>
    <source>
        <strain evidence="2 4">UMA81212</strain>
    </source>
</reference>
<reference evidence="3 5" key="1">
    <citation type="journal article" date="2017" name="BMC Genomics">
        <title>Comparative genomic and phylogenomic analyses of the Bifidobacteriaceae family.</title>
        <authorList>
            <person name="Lugli G.A."/>
            <person name="Milani C."/>
            <person name="Turroni F."/>
            <person name="Duranti S."/>
            <person name="Mancabelli L."/>
            <person name="Mangifesta M."/>
            <person name="Ferrario C."/>
            <person name="Modesto M."/>
            <person name="Mattarelli P."/>
            <person name="Jiri K."/>
            <person name="van Sinderen D."/>
            <person name="Ventura M."/>
        </authorList>
    </citation>
    <scope>NUCLEOTIDE SEQUENCE [LARGE SCALE GENOMIC DNA]</scope>
    <source>
        <strain evidence="3 5">DSM 24762</strain>
    </source>
</reference>
<dbReference type="EMBL" id="MWWT01000001">
    <property type="protein sequence ID" value="OZG54727.1"/>
    <property type="molecule type" value="Genomic_DNA"/>
</dbReference>
<keyword evidence="5" id="KW-1185">Reference proteome</keyword>
<dbReference type="Pfam" id="PF09862">
    <property type="entry name" value="DUF2089"/>
    <property type="match status" value="1"/>
</dbReference>
<organism evidence="2 4">
    <name type="scientific">Alloscardovia macacae</name>
    <dbReference type="NCBI Taxonomy" id="1160091"/>
    <lineage>
        <taxon>Bacteria</taxon>
        <taxon>Bacillati</taxon>
        <taxon>Actinomycetota</taxon>
        <taxon>Actinomycetes</taxon>
        <taxon>Bifidobacteriales</taxon>
        <taxon>Bifidobacteriaceae</taxon>
        <taxon>Alloscardovia</taxon>
    </lineage>
</organism>
<evidence type="ECO:0000259" key="1">
    <source>
        <dbReference type="Pfam" id="PF09862"/>
    </source>
</evidence>
<evidence type="ECO:0000313" key="2">
    <source>
        <dbReference type="EMBL" id="OTA29149.1"/>
    </source>
</evidence>
<dbReference type="RefSeq" id="WP_086106630.1">
    <property type="nucleotide sequence ID" value="NZ_JBHLWS010000010.1"/>
</dbReference>
<dbReference type="InterPro" id="IPR018658">
    <property type="entry name" value="DUF2089"/>
</dbReference>
<evidence type="ECO:0000313" key="3">
    <source>
        <dbReference type="EMBL" id="OZG54727.1"/>
    </source>
</evidence>